<feature type="signal peptide" evidence="1">
    <location>
        <begin position="1"/>
        <end position="24"/>
    </location>
</feature>
<dbReference type="Proteomes" id="UP000759131">
    <property type="component" value="Unassembled WGS sequence"/>
</dbReference>
<keyword evidence="3" id="KW-1185">Reference proteome</keyword>
<proteinExistence type="predicted"/>
<gene>
    <name evidence="2" type="ORF">OSB1V03_LOCUS14270</name>
</gene>
<accession>A0A7R9L2X7</accession>
<dbReference type="EMBL" id="CAJPIZ010013543">
    <property type="protein sequence ID" value="CAG2114304.1"/>
    <property type="molecule type" value="Genomic_DNA"/>
</dbReference>
<reference evidence="2" key="1">
    <citation type="submission" date="2020-11" db="EMBL/GenBank/DDBJ databases">
        <authorList>
            <person name="Tran Van P."/>
        </authorList>
    </citation>
    <scope>NUCLEOTIDE SEQUENCE</scope>
</reference>
<organism evidence="2">
    <name type="scientific">Medioppia subpectinata</name>
    <dbReference type="NCBI Taxonomy" id="1979941"/>
    <lineage>
        <taxon>Eukaryota</taxon>
        <taxon>Metazoa</taxon>
        <taxon>Ecdysozoa</taxon>
        <taxon>Arthropoda</taxon>
        <taxon>Chelicerata</taxon>
        <taxon>Arachnida</taxon>
        <taxon>Acari</taxon>
        <taxon>Acariformes</taxon>
        <taxon>Sarcoptiformes</taxon>
        <taxon>Oribatida</taxon>
        <taxon>Brachypylina</taxon>
        <taxon>Oppioidea</taxon>
        <taxon>Oppiidae</taxon>
        <taxon>Medioppia</taxon>
    </lineage>
</organism>
<feature type="chain" id="PRO_5035591880" evidence="1">
    <location>
        <begin position="25"/>
        <end position="146"/>
    </location>
</feature>
<evidence type="ECO:0000313" key="3">
    <source>
        <dbReference type="Proteomes" id="UP000759131"/>
    </source>
</evidence>
<name>A0A7R9L2X7_9ACAR</name>
<feature type="non-terminal residue" evidence="2">
    <location>
        <position position="146"/>
    </location>
</feature>
<evidence type="ECO:0000256" key="1">
    <source>
        <dbReference type="SAM" id="SignalP"/>
    </source>
</evidence>
<keyword evidence="1" id="KW-0732">Signal</keyword>
<dbReference type="AlphaFoldDB" id="A0A7R9L2X7"/>
<protein>
    <submittedName>
        <fullName evidence="2">Uncharacterized protein</fullName>
    </submittedName>
</protein>
<sequence>MFPDFVKTLLTLYLLCNCFEWSFSKPGKNMDKEIEDETNKLVTKSCCPMEFEILVLTNLEECYGMTPWQFGKDPILTCRKEIFKKEHPCNEERKGKCNNLKDRWLDCIDSNTEKEKKGLKPKYQKNEELIKELPKDKMVIITSHLS</sequence>
<evidence type="ECO:0000313" key="2">
    <source>
        <dbReference type="EMBL" id="CAD7633874.1"/>
    </source>
</evidence>
<dbReference type="EMBL" id="OC868118">
    <property type="protein sequence ID" value="CAD7633874.1"/>
    <property type="molecule type" value="Genomic_DNA"/>
</dbReference>